<dbReference type="EMBL" id="ML735712">
    <property type="protein sequence ID" value="KAE8420040.1"/>
    <property type="molecule type" value="Genomic_DNA"/>
</dbReference>
<accession>A0ABQ6WSF1</accession>
<sequence length="113" mass="12629">MSVQILTAISIGDLSGLKFPNTKGLVASYSQCKLKEAEVMLKRALAGYKLALGRDCTSTLRTGSNLVNLYRKQGKLREAEKKMYQREGAGYATIPQRQRAIHLAHTWYINVLL</sequence>
<protein>
    <submittedName>
        <fullName evidence="1">Uncharacterized protein</fullName>
    </submittedName>
</protein>
<reference evidence="1 2" key="1">
    <citation type="submission" date="2019-04" db="EMBL/GenBank/DDBJ databases">
        <authorList>
            <consortium name="DOE Joint Genome Institute"/>
            <person name="Mondo S."/>
            <person name="Kjaerbolling I."/>
            <person name="Vesth T."/>
            <person name="Frisvad J.C."/>
            <person name="Nybo J.L."/>
            <person name="Theobald S."/>
            <person name="Kildgaard S."/>
            <person name="Isbrandt T."/>
            <person name="Kuo A."/>
            <person name="Sato A."/>
            <person name="Lyhne E.K."/>
            <person name="Kogle M.E."/>
            <person name="Wiebenga A."/>
            <person name="Kun R.S."/>
            <person name="Lubbers R.J."/>
            <person name="Makela M.R."/>
            <person name="Barry K."/>
            <person name="Chovatia M."/>
            <person name="Clum A."/>
            <person name="Daum C."/>
            <person name="Haridas S."/>
            <person name="He G."/>
            <person name="LaButti K."/>
            <person name="Lipzen A."/>
            <person name="Riley R."/>
            <person name="Salamov A."/>
            <person name="Simmons B.A."/>
            <person name="Magnuson J.K."/>
            <person name="Henrissat B."/>
            <person name="Mortensen U.H."/>
            <person name="Larsen T.O."/>
            <person name="Devries R.P."/>
            <person name="Grigoriev I.V."/>
            <person name="Machida M."/>
            <person name="Baker S.E."/>
            <person name="Andersen M.R."/>
            <person name="Cantor M.N."/>
            <person name="Hua S.X."/>
        </authorList>
    </citation>
    <scope>NUCLEOTIDE SEQUENCE [LARGE SCALE GENOMIC DNA]</scope>
    <source>
        <strain evidence="1 2">CBS 117616</strain>
    </source>
</reference>
<gene>
    <name evidence="1" type="ORF">BDV36DRAFT_293690</name>
</gene>
<proteinExistence type="predicted"/>
<name>A0ABQ6WSF1_9EURO</name>
<organism evidence="1 2">
    <name type="scientific">Aspergillus pseudocaelatus</name>
    <dbReference type="NCBI Taxonomy" id="1825620"/>
    <lineage>
        <taxon>Eukaryota</taxon>
        <taxon>Fungi</taxon>
        <taxon>Dikarya</taxon>
        <taxon>Ascomycota</taxon>
        <taxon>Pezizomycotina</taxon>
        <taxon>Eurotiomycetes</taxon>
        <taxon>Eurotiomycetidae</taxon>
        <taxon>Eurotiales</taxon>
        <taxon>Aspergillaceae</taxon>
        <taxon>Aspergillus</taxon>
        <taxon>Aspergillus subgen. Circumdati</taxon>
    </lineage>
</organism>
<dbReference type="InterPro" id="IPR011990">
    <property type="entry name" value="TPR-like_helical_dom_sf"/>
</dbReference>
<dbReference type="Proteomes" id="UP000325395">
    <property type="component" value="Unassembled WGS sequence"/>
</dbReference>
<keyword evidence="2" id="KW-1185">Reference proteome</keyword>
<evidence type="ECO:0000313" key="2">
    <source>
        <dbReference type="Proteomes" id="UP000325395"/>
    </source>
</evidence>
<evidence type="ECO:0000313" key="1">
    <source>
        <dbReference type="EMBL" id="KAE8420040.1"/>
    </source>
</evidence>
<dbReference type="Pfam" id="PF13374">
    <property type="entry name" value="TPR_10"/>
    <property type="match status" value="1"/>
</dbReference>
<dbReference type="Gene3D" id="1.25.40.10">
    <property type="entry name" value="Tetratricopeptide repeat domain"/>
    <property type="match status" value="1"/>
</dbReference>